<sequence>MIDQLQKKQQGETKMLRSLIIRFTLALALMVPGSMFGQDTLLVTWTGTPGNIESTIMGDTTAEGVQAHAVYLLEANKVYLQLSEINLYSSCAIVGADPGDGEHPATIQPIPGDDGASQFTGWPQNNFKTYGYRQKYEFKNLLMNGAYADQSSALFGVMATYGERNEIWVVNVTSVHNSVITYFNFGRDEVWFLYDNTAVQYTCYPAGMYFGGFWWGAGAWGGTVQSLVVQNNTIEGVHGEGLVIWDNGPRGMTGRINHNTFVNIMDWPKFYRGGNNTLWTNNLFVNTTTNGQSRNSHGFGPTLNHPGGQGVMSTLSQGECTNESLIAHGNCWDNNNRNIHYANNVWYDTDEFAGENGLWNMDPWCWDVTDTAGVVTTYCDTMLTIAEQSKWTDDSTTAQAANGVTEANNIHGGDGFAFALDPAYMNAQIARTMDWLDNQVHDTYTTYWWTHQADENYVVVEWPIPMDFGYSATSAAATHCTHGGPVGSSRSGINHDGELGVVDDVPTLPSEFVLNQNYPNPFNPTTEISFSMDKAADISLSIFNVLGQTIKVLEKGSLDAGTHVYRWDGRDEFGQMVATGVYLYSFTDGSRTITKKMALMK</sequence>
<reference evidence="2" key="1">
    <citation type="submission" date="2018-05" db="EMBL/GenBank/DDBJ databases">
        <authorList>
            <person name="Lanie J.A."/>
            <person name="Ng W.-L."/>
            <person name="Kazmierczak K.M."/>
            <person name="Andrzejewski T.M."/>
            <person name="Davidsen T.M."/>
            <person name="Wayne K.J."/>
            <person name="Tettelin H."/>
            <person name="Glass J.I."/>
            <person name="Rusch D."/>
            <person name="Podicherti R."/>
            <person name="Tsui H.-C.T."/>
            <person name="Winkler M.E."/>
        </authorList>
    </citation>
    <scope>NUCLEOTIDE SEQUENCE</scope>
</reference>
<feature type="domain" description="FlgD/Vpr Ig-like" evidence="1">
    <location>
        <begin position="523"/>
        <end position="585"/>
    </location>
</feature>
<dbReference type="AlphaFoldDB" id="A0A381S9K4"/>
<evidence type="ECO:0000313" key="2">
    <source>
        <dbReference type="EMBL" id="SVA00770.1"/>
    </source>
</evidence>
<dbReference type="SUPFAM" id="SSF51126">
    <property type="entry name" value="Pectin lyase-like"/>
    <property type="match status" value="1"/>
</dbReference>
<dbReference type="InterPro" id="IPR011050">
    <property type="entry name" value="Pectin_lyase_fold/virulence"/>
</dbReference>
<dbReference type="InterPro" id="IPR026444">
    <property type="entry name" value="Secre_tail"/>
</dbReference>
<protein>
    <recommendedName>
        <fullName evidence="1">FlgD/Vpr Ig-like domain-containing protein</fullName>
    </recommendedName>
</protein>
<dbReference type="Gene3D" id="2.60.40.4070">
    <property type="match status" value="1"/>
</dbReference>
<accession>A0A381S9K4</accession>
<organism evidence="2">
    <name type="scientific">marine metagenome</name>
    <dbReference type="NCBI Taxonomy" id="408172"/>
    <lineage>
        <taxon>unclassified sequences</taxon>
        <taxon>metagenomes</taxon>
        <taxon>ecological metagenomes</taxon>
    </lineage>
</organism>
<dbReference type="NCBIfam" id="TIGR04183">
    <property type="entry name" value="Por_Secre_tail"/>
    <property type="match status" value="1"/>
</dbReference>
<gene>
    <name evidence="2" type="ORF">METZ01_LOCUS53624</name>
</gene>
<dbReference type="Pfam" id="PF13860">
    <property type="entry name" value="FlgD_ig"/>
    <property type="match status" value="1"/>
</dbReference>
<name>A0A381S9K4_9ZZZZ</name>
<dbReference type="InterPro" id="IPR025965">
    <property type="entry name" value="FlgD/Vpr_Ig-like"/>
</dbReference>
<proteinExistence type="predicted"/>
<evidence type="ECO:0000259" key="1">
    <source>
        <dbReference type="Pfam" id="PF13860"/>
    </source>
</evidence>
<dbReference type="EMBL" id="UINC01002835">
    <property type="protein sequence ID" value="SVA00770.1"/>
    <property type="molecule type" value="Genomic_DNA"/>
</dbReference>